<gene>
    <name evidence="6" type="ORF">ASJ82_00090</name>
    <name evidence="7" type="ORF">MSCUN_01170</name>
</gene>
<dbReference type="InterPro" id="IPR017900">
    <property type="entry name" value="4Fe4S_Fe_S_CS"/>
</dbReference>
<dbReference type="SUPFAM" id="SSF54862">
    <property type="entry name" value="4Fe-4S ferredoxins"/>
    <property type="match status" value="1"/>
</dbReference>
<keyword evidence="2" id="KW-0479">Metal-binding</keyword>
<evidence type="ECO:0000313" key="7">
    <source>
        <dbReference type="EMBL" id="PWL08975.1"/>
    </source>
</evidence>
<reference evidence="7 9" key="1">
    <citation type="submission" date="2016-04" db="EMBL/GenBank/DDBJ databases">
        <title>Genome sequence of Methanosphaera cuniculi DSM 4103.</title>
        <authorList>
            <person name="Poehlein A."/>
            <person name="Seedorf H."/>
            <person name="Daniel R."/>
        </authorList>
    </citation>
    <scope>NUCLEOTIDE SEQUENCE [LARGE SCALE GENOMIC DNA]</scope>
    <source>
        <strain evidence="7 9">DSM 4103</strain>
    </source>
</reference>
<reference evidence="6 8" key="2">
    <citation type="journal article" date="2017" name="BMC Genomics">
        <title>Genomic analysis of methanogenic archaea reveals a shift towards energy conservation.</title>
        <authorList>
            <person name="Gilmore S.P."/>
            <person name="Henske J.K."/>
            <person name="Sexton J.A."/>
            <person name="Solomon K.V."/>
            <person name="Seppala S."/>
            <person name="Yoo J.I."/>
            <person name="Huyett L.M."/>
            <person name="Pressman A."/>
            <person name="Cogan J.Z."/>
            <person name="Kivenson V."/>
            <person name="Peng X."/>
            <person name="Tan Y."/>
            <person name="Valentine D.L."/>
            <person name="O'Malley M.A."/>
        </authorList>
    </citation>
    <scope>NUCLEOTIDE SEQUENCE [LARGE SCALE GENOMIC DNA]</scope>
    <source>
        <strain evidence="6 8">1R-7</strain>
    </source>
</reference>
<evidence type="ECO:0000256" key="4">
    <source>
        <dbReference type="ARBA" id="ARBA00023014"/>
    </source>
</evidence>
<dbReference type="PROSITE" id="PS51379">
    <property type="entry name" value="4FE4S_FER_2"/>
    <property type="match status" value="2"/>
</dbReference>
<name>A0A2A2HDI8_9EURY</name>
<sequence>MTSKVYITKTDKITPVKIKEILKKSQFIKQLKPDEKIAIKTNLLDVENKGFVSPKYMDKITELIESKNAKAELIDTNHIYHVENDTQYHYSNNIKQKIIDDSKNTDIKIDSKLLKKVIKSTEIDEYDKLIILTKFKPHYLIGLEGAIKTTGVDLNVKSGKIELYKQAAPFISKIGCLACKLCAQECPTKTITINSIAEIDYSGCIACNYCIRVCPTDAIKPNRIKTDLLNQAIAEYMKTITQNKDIIYINILNDIRADYEHTQIGDHKIVDDIGILMSQDPVALDQASYDIINQKPGNKSPELKTNYLPGEDKIAGLWRTIDAQQQLNIAEEEKLGTTQYELIHI</sequence>
<dbReference type="AlphaFoldDB" id="A0A2A2HDI8"/>
<evidence type="ECO:0000313" key="9">
    <source>
        <dbReference type="Proteomes" id="UP000246004"/>
    </source>
</evidence>
<dbReference type="Proteomes" id="UP000246004">
    <property type="component" value="Unassembled WGS sequence"/>
</dbReference>
<evidence type="ECO:0000256" key="2">
    <source>
        <dbReference type="ARBA" id="ARBA00022723"/>
    </source>
</evidence>
<dbReference type="GO" id="GO:0051539">
    <property type="term" value="F:4 iron, 4 sulfur cluster binding"/>
    <property type="evidence" value="ECO:0007669"/>
    <property type="project" value="UniProtKB-KW"/>
</dbReference>
<dbReference type="InterPro" id="IPR007160">
    <property type="entry name" value="DUF362"/>
</dbReference>
<organism evidence="6 8">
    <name type="scientific">Methanosphaera cuniculi</name>
    <dbReference type="NCBI Taxonomy" id="1077256"/>
    <lineage>
        <taxon>Archaea</taxon>
        <taxon>Methanobacteriati</taxon>
        <taxon>Methanobacteriota</taxon>
        <taxon>Methanomada group</taxon>
        <taxon>Methanobacteria</taxon>
        <taxon>Methanobacteriales</taxon>
        <taxon>Methanobacteriaceae</taxon>
        <taxon>Methanosphaera</taxon>
    </lineage>
</organism>
<keyword evidence="8" id="KW-1185">Reference proteome</keyword>
<dbReference type="PANTHER" id="PTHR24960:SF79">
    <property type="entry name" value="PHOTOSYSTEM I IRON-SULFUR CENTER"/>
    <property type="match status" value="1"/>
</dbReference>
<dbReference type="OrthoDB" id="5583at2157"/>
<feature type="domain" description="4Fe-4S ferredoxin-type" evidence="5">
    <location>
        <begin position="167"/>
        <end position="194"/>
    </location>
</feature>
<evidence type="ECO:0000256" key="1">
    <source>
        <dbReference type="ARBA" id="ARBA00022485"/>
    </source>
</evidence>
<evidence type="ECO:0000259" key="5">
    <source>
        <dbReference type="PROSITE" id="PS51379"/>
    </source>
</evidence>
<keyword evidence="4" id="KW-0411">Iron-sulfur</keyword>
<dbReference type="PROSITE" id="PS00198">
    <property type="entry name" value="4FE4S_FER_1"/>
    <property type="match status" value="1"/>
</dbReference>
<dbReference type="Proteomes" id="UP000217528">
    <property type="component" value="Unassembled WGS sequence"/>
</dbReference>
<protein>
    <submittedName>
        <fullName evidence="7">Ferredoxin</fullName>
    </submittedName>
</protein>
<dbReference type="Gene3D" id="3.30.70.20">
    <property type="match status" value="1"/>
</dbReference>
<dbReference type="RefSeq" id="WP_095608652.1">
    <property type="nucleotide sequence ID" value="NZ_CAUHCB010000002.1"/>
</dbReference>
<proteinExistence type="predicted"/>
<evidence type="ECO:0000313" key="8">
    <source>
        <dbReference type="Proteomes" id="UP000217528"/>
    </source>
</evidence>
<dbReference type="EMBL" id="LWMS01000003">
    <property type="protein sequence ID" value="PWL08975.1"/>
    <property type="molecule type" value="Genomic_DNA"/>
</dbReference>
<accession>A0A2A2HDI8</accession>
<evidence type="ECO:0000313" key="6">
    <source>
        <dbReference type="EMBL" id="PAV07283.1"/>
    </source>
</evidence>
<dbReference type="PANTHER" id="PTHR24960">
    <property type="entry name" value="PHOTOSYSTEM I IRON-SULFUR CENTER-RELATED"/>
    <property type="match status" value="1"/>
</dbReference>
<keyword evidence="1" id="KW-0004">4Fe-4S</keyword>
<evidence type="ECO:0000256" key="3">
    <source>
        <dbReference type="ARBA" id="ARBA00023004"/>
    </source>
</evidence>
<dbReference type="InterPro" id="IPR017896">
    <property type="entry name" value="4Fe4S_Fe-S-bd"/>
</dbReference>
<comment type="caution">
    <text evidence="6">The sequence shown here is derived from an EMBL/GenBank/DDBJ whole genome shotgun (WGS) entry which is preliminary data.</text>
</comment>
<dbReference type="InterPro" id="IPR050157">
    <property type="entry name" value="PSI_iron-sulfur_center"/>
</dbReference>
<dbReference type="GO" id="GO:0046872">
    <property type="term" value="F:metal ion binding"/>
    <property type="evidence" value="ECO:0007669"/>
    <property type="project" value="UniProtKB-KW"/>
</dbReference>
<dbReference type="EMBL" id="LMVN01000019">
    <property type="protein sequence ID" value="PAV07283.1"/>
    <property type="molecule type" value="Genomic_DNA"/>
</dbReference>
<dbReference type="Pfam" id="PF04015">
    <property type="entry name" value="DUF362"/>
    <property type="match status" value="1"/>
</dbReference>
<dbReference type="GO" id="GO:0016491">
    <property type="term" value="F:oxidoreductase activity"/>
    <property type="evidence" value="ECO:0007669"/>
    <property type="project" value="UniProtKB-ARBA"/>
</dbReference>
<keyword evidence="3" id="KW-0408">Iron</keyword>
<feature type="domain" description="4Fe-4S ferredoxin-type" evidence="5">
    <location>
        <begin position="195"/>
        <end position="224"/>
    </location>
</feature>